<dbReference type="Proteomes" id="UP000265520">
    <property type="component" value="Unassembled WGS sequence"/>
</dbReference>
<dbReference type="AlphaFoldDB" id="A0A392S1A9"/>
<dbReference type="GO" id="GO:0016301">
    <property type="term" value="F:kinase activity"/>
    <property type="evidence" value="ECO:0007669"/>
    <property type="project" value="UniProtKB-KW"/>
</dbReference>
<proteinExistence type="predicted"/>
<keyword evidence="2" id="KW-1185">Reference proteome</keyword>
<organism evidence="1 2">
    <name type="scientific">Trifolium medium</name>
    <dbReference type="NCBI Taxonomy" id="97028"/>
    <lineage>
        <taxon>Eukaryota</taxon>
        <taxon>Viridiplantae</taxon>
        <taxon>Streptophyta</taxon>
        <taxon>Embryophyta</taxon>
        <taxon>Tracheophyta</taxon>
        <taxon>Spermatophyta</taxon>
        <taxon>Magnoliopsida</taxon>
        <taxon>eudicotyledons</taxon>
        <taxon>Gunneridae</taxon>
        <taxon>Pentapetalae</taxon>
        <taxon>rosids</taxon>
        <taxon>fabids</taxon>
        <taxon>Fabales</taxon>
        <taxon>Fabaceae</taxon>
        <taxon>Papilionoideae</taxon>
        <taxon>50 kb inversion clade</taxon>
        <taxon>NPAAA clade</taxon>
        <taxon>Hologalegina</taxon>
        <taxon>IRL clade</taxon>
        <taxon>Trifolieae</taxon>
        <taxon>Trifolium</taxon>
    </lineage>
</organism>
<feature type="non-terminal residue" evidence="1">
    <location>
        <position position="1"/>
    </location>
</feature>
<sequence>VLAARYGLERGCLRAGGRNGSSWWREIERIRDGAAGIGGGWFGDCVWKKVGAGLETFFWTDTWLDGIPLCVRFRRLFDLTIHKSSTVAEMFALGSLQEICAFPRNISEEN</sequence>
<name>A0A392S1A9_9FABA</name>
<evidence type="ECO:0000313" key="2">
    <source>
        <dbReference type="Proteomes" id="UP000265520"/>
    </source>
</evidence>
<keyword evidence="1" id="KW-0675">Receptor</keyword>
<evidence type="ECO:0000313" key="1">
    <source>
        <dbReference type="EMBL" id="MCI42202.1"/>
    </source>
</evidence>
<comment type="caution">
    <text evidence="1">The sequence shown here is derived from an EMBL/GenBank/DDBJ whole genome shotgun (WGS) entry which is preliminary data.</text>
</comment>
<keyword evidence="1" id="KW-0418">Kinase</keyword>
<protein>
    <submittedName>
        <fullName evidence="1">Cysteine-rich receptor-like protein kinase</fullName>
    </submittedName>
</protein>
<dbReference type="EMBL" id="LXQA010301611">
    <property type="protein sequence ID" value="MCI42202.1"/>
    <property type="molecule type" value="Genomic_DNA"/>
</dbReference>
<dbReference type="PANTHER" id="PTHR36617">
    <property type="entry name" value="PROTEIN, PUTATIVE-RELATED"/>
    <property type="match status" value="1"/>
</dbReference>
<dbReference type="PANTHER" id="PTHR36617:SF5">
    <property type="entry name" value="OS05G0421675 PROTEIN"/>
    <property type="match status" value="1"/>
</dbReference>
<keyword evidence="1" id="KW-0808">Transferase</keyword>
<reference evidence="1 2" key="1">
    <citation type="journal article" date="2018" name="Front. Plant Sci.">
        <title>Red Clover (Trifolium pratense) and Zigzag Clover (T. medium) - A Picture of Genomic Similarities and Differences.</title>
        <authorList>
            <person name="Dluhosova J."/>
            <person name="Istvanek J."/>
            <person name="Nedelnik J."/>
            <person name="Repkova J."/>
        </authorList>
    </citation>
    <scope>NUCLEOTIDE SEQUENCE [LARGE SCALE GENOMIC DNA]</scope>
    <source>
        <strain evidence="2">cv. 10/8</strain>
        <tissue evidence="1">Leaf</tissue>
    </source>
</reference>
<accession>A0A392S1A9</accession>